<evidence type="ECO:0000256" key="1">
    <source>
        <dbReference type="ARBA" id="ARBA00001947"/>
    </source>
</evidence>
<dbReference type="Gene3D" id="3.40.50.720">
    <property type="entry name" value="NAD(P)-binding Rossmann-like Domain"/>
    <property type="match status" value="2"/>
</dbReference>
<keyword evidence="6" id="KW-0560">Oxidoreductase</keyword>
<dbReference type="AlphaFoldDB" id="A0A218W1P4"/>
<dbReference type="InterPro" id="IPR036291">
    <property type="entry name" value="NAD(P)-bd_dom_sf"/>
</dbReference>
<dbReference type="PROSITE" id="PS00059">
    <property type="entry name" value="ADH_ZINC"/>
    <property type="match status" value="1"/>
</dbReference>
<dbReference type="SUPFAM" id="SSF50129">
    <property type="entry name" value="GroES-like"/>
    <property type="match status" value="2"/>
</dbReference>
<gene>
    <name evidence="9" type="ORF">CDL15_Pgr013408</name>
</gene>
<dbReference type="InterPro" id="IPR011032">
    <property type="entry name" value="GroES-like_sf"/>
</dbReference>
<dbReference type="SUPFAM" id="SSF51735">
    <property type="entry name" value="NAD(P)-binding Rossmann-fold domains"/>
    <property type="match status" value="2"/>
</dbReference>
<dbReference type="CDD" id="cd05283">
    <property type="entry name" value="CAD1"/>
    <property type="match status" value="1"/>
</dbReference>
<dbReference type="InterPro" id="IPR002328">
    <property type="entry name" value="ADH_Zn_CS"/>
</dbReference>
<organism evidence="9 10">
    <name type="scientific">Punica granatum</name>
    <name type="common">Pomegranate</name>
    <dbReference type="NCBI Taxonomy" id="22663"/>
    <lineage>
        <taxon>Eukaryota</taxon>
        <taxon>Viridiplantae</taxon>
        <taxon>Streptophyta</taxon>
        <taxon>Embryophyta</taxon>
        <taxon>Tracheophyta</taxon>
        <taxon>Spermatophyta</taxon>
        <taxon>Magnoliopsida</taxon>
        <taxon>eudicotyledons</taxon>
        <taxon>Gunneridae</taxon>
        <taxon>Pentapetalae</taxon>
        <taxon>rosids</taxon>
        <taxon>malvids</taxon>
        <taxon>Myrtales</taxon>
        <taxon>Lythraceae</taxon>
        <taxon>Punica</taxon>
    </lineage>
</organism>
<dbReference type="PANTHER" id="PTHR42683">
    <property type="entry name" value="ALDEHYDE REDUCTASE"/>
    <property type="match status" value="1"/>
</dbReference>
<dbReference type="InterPro" id="IPR013149">
    <property type="entry name" value="ADH-like_C"/>
</dbReference>
<dbReference type="InterPro" id="IPR013154">
    <property type="entry name" value="ADH-like_N"/>
</dbReference>
<keyword evidence="5 7" id="KW-0862">Zinc</keyword>
<evidence type="ECO:0000313" key="9">
    <source>
        <dbReference type="EMBL" id="OWM66191.1"/>
    </source>
</evidence>
<protein>
    <recommendedName>
        <fullName evidence="8">Enoyl reductase (ER) domain-containing protein</fullName>
    </recommendedName>
</protein>
<feature type="domain" description="Enoyl reductase (ER)" evidence="8">
    <location>
        <begin position="75"/>
        <end position="403"/>
    </location>
</feature>
<dbReference type="EMBL" id="MTKT01005554">
    <property type="protein sequence ID" value="OWM66191.1"/>
    <property type="molecule type" value="Genomic_DNA"/>
</dbReference>
<dbReference type="InterPro" id="IPR047109">
    <property type="entry name" value="CAD-like"/>
</dbReference>
<dbReference type="FunFam" id="3.90.180.10:FF:000004">
    <property type="entry name" value="probable cinnamyl alcohol dehydrogenase"/>
    <property type="match status" value="1"/>
</dbReference>
<evidence type="ECO:0000256" key="5">
    <source>
        <dbReference type="ARBA" id="ARBA00022833"/>
    </source>
</evidence>
<sequence>MSAPPQTLSRPFTISTLILHQTLLHLLSFTTKEQQPPLLYIGFIPDHRMASRMAKSPEQEHPVKAFGWAARDSSGHLSPFKFSRRATGEKDVTFKVLYCGICHSDLHSIKNEWGGAMYPLVPGHEIVGVVTEVGPKVTKFKVGDKVGVGCLVGSCHSCESCANDLENYCPKTIFTYNSKCHDGTMTYGGYSDIMVADEHFVVAIPDSLPLDGVAPLLCAGITVYSPLKHYGLDKPGLHLGVVGLGGLGHMAVKFAKAMGLKVTIISTSPSKKQEAVERLGADSFLVSHDQEQMQSAMGTMDGIIDTVSAVHPLLPLLALVKNDGKLVMVGAPDKPLELPAFPLLMGRKVVGGSLIGGLKETQEMINFASKHNITSDIEVVQMDYVNTAMERLAKADVRYRMILTYNTKDRDGSTTYGGYSDIMVTDEHYAVAIPDNLPLDGAAPLLCAGITVYSPLKNYGLNRPGLHVGVVGLGGLGHVAVKFAKAMGLKVTVISTSPSKKEEAIDRPGADLFLVSSDPEQMQSAMGMLDIIIDTVSAAHALLPLVELLRSSGKLIMVGAPQRPLELLIMPPKKPRNLGNPNGMLAMVLCYFLLKLIRIHLL</sequence>
<evidence type="ECO:0000256" key="2">
    <source>
        <dbReference type="ARBA" id="ARBA00008072"/>
    </source>
</evidence>
<keyword evidence="4 7" id="KW-0479">Metal-binding</keyword>
<dbReference type="GO" id="GO:0008270">
    <property type="term" value="F:zinc ion binding"/>
    <property type="evidence" value="ECO:0007669"/>
    <property type="project" value="InterPro"/>
</dbReference>
<dbReference type="InterPro" id="IPR020843">
    <property type="entry name" value="ER"/>
</dbReference>
<comment type="cofactor">
    <cofactor evidence="1 7">
        <name>Zn(2+)</name>
        <dbReference type="ChEBI" id="CHEBI:29105"/>
    </cofactor>
</comment>
<name>A0A218W1P4_PUNGR</name>
<dbReference type="Proteomes" id="UP000197138">
    <property type="component" value="Unassembled WGS sequence"/>
</dbReference>
<evidence type="ECO:0000256" key="3">
    <source>
        <dbReference type="ARBA" id="ARBA00011738"/>
    </source>
</evidence>
<dbReference type="GO" id="GO:0016616">
    <property type="term" value="F:oxidoreductase activity, acting on the CH-OH group of donors, NAD or NADP as acceptor"/>
    <property type="evidence" value="ECO:0007669"/>
    <property type="project" value="InterPro"/>
</dbReference>
<evidence type="ECO:0000256" key="7">
    <source>
        <dbReference type="RuleBase" id="RU361277"/>
    </source>
</evidence>
<dbReference type="Pfam" id="PF00107">
    <property type="entry name" value="ADH_zinc_N"/>
    <property type="match status" value="2"/>
</dbReference>
<reference evidence="10" key="1">
    <citation type="journal article" date="2017" name="Plant J.">
        <title>The pomegranate (Punica granatum L.) genome and the genomics of punicalagin biosynthesis.</title>
        <authorList>
            <person name="Qin G."/>
            <person name="Xu C."/>
            <person name="Ming R."/>
            <person name="Tang H."/>
            <person name="Guyot R."/>
            <person name="Kramer E.M."/>
            <person name="Hu Y."/>
            <person name="Yi X."/>
            <person name="Qi Y."/>
            <person name="Xu X."/>
            <person name="Gao Z."/>
            <person name="Pan H."/>
            <person name="Jian J."/>
            <person name="Tian Y."/>
            <person name="Yue Z."/>
            <person name="Xu Y."/>
        </authorList>
    </citation>
    <scope>NUCLEOTIDE SEQUENCE [LARGE SCALE GENOMIC DNA]</scope>
    <source>
        <strain evidence="10">cv. Dabenzi</strain>
    </source>
</reference>
<dbReference type="Gene3D" id="3.90.180.10">
    <property type="entry name" value="Medium-chain alcohol dehydrogenases, catalytic domain"/>
    <property type="match status" value="1"/>
</dbReference>
<comment type="caution">
    <text evidence="9">The sequence shown here is derived from an EMBL/GenBank/DDBJ whole genome shotgun (WGS) entry which is preliminary data.</text>
</comment>
<evidence type="ECO:0000313" key="10">
    <source>
        <dbReference type="Proteomes" id="UP000197138"/>
    </source>
</evidence>
<evidence type="ECO:0000256" key="6">
    <source>
        <dbReference type="ARBA" id="ARBA00023002"/>
    </source>
</evidence>
<evidence type="ECO:0000256" key="4">
    <source>
        <dbReference type="ARBA" id="ARBA00022723"/>
    </source>
</evidence>
<dbReference type="Pfam" id="PF08240">
    <property type="entry name" value="ADH_N"/>
    <property type="match status" value="1"/>
</dbReference>
<comment type="similarity">
    <text evidence="2 7">Belongs to the zinc-containing alcohol dehydrogenase family.</text>
</comment>
<evidence type="ECO:0000259" key="8">
    <source>
        <dbReference type="SMART" id="SM00829"/>
    </source>
</evidence>
<proteinExistence type="inferred from homology"/>
<accession>A0A218W1P4</accession>
<dbReference type="SMART" id="SM00829">
    <property type="entry name" value="PKS_ER"/>
    <property type="match status" value="1"/>
</dbReference>
<comment type="subunit">
    <text evidence="3">Homodimer.</text>
</comment>
<dbReference type="FunFam" id="3.40.50.720:FF:000022">
    <property type="entry name" value="Cinnamyl alcohol dehydrogenase"/>
    <property type="match status" value="2"/>
</dbReference>
<dbReference type="GO" id="GO:0009809">
    <property type="term" value="P:lignin biosynthetic process"/>
    <property type="evidence" value="ECO:0007669"/>
    <property type="project" value="UniProtKB-ARBA"/>
</dbReference>